<evidence type="ECO:0000313" key="3">
    <source>
        <dbReference type="Proteomes" id="UP001501081"/>
    </source>
</evidence>
<dbReference type="RefSeq" id="WP_344766322.1">
    <property type="nucleotide sequence ID" value="NZ_BAABAK010000009.1"/>
</dbReference>
<name>A0ABP7PFS7_9SPHI</name>
<feature type="chain" id="PRO_5046886612" evidence="1">
    <location>
        <begin position="20"/>
        <end position="114"/>
    </location>
</feature>
<evidence type="ECO:0000256" key="1">
    <source>
        <dbReference type="SAM" id="SignalP"/>
    </source>
</evidence>
<dbReference type="EMBL" id="BAABAK010000009">
    <property type="protein sequence ID" value="GAA3964802.1"/>
    <property type="molecule type" value="Genomic_DNA"/>
</dbReference>
<reference evidence="3" key="1">
    <citation type="journal article" date="2019" name="Int. J. Syst. Evol. Microbiol.">
        <title>The Global Catalogue of Microorganisms (GCM) 10K type strain sequencing project: providing services to taxonomists for standard genome sequencing and annotation.</title>
        <authorList>
            <consortium name="The Broad Institute Genomics Platform"/>
            <consortium name="The Broad Institute Genome Sequencing Center for Infectious Disease"/>
            <person name="Wu L."/>
            <person name="Ma J."/>
        </authorList>
    </citation>
    <scope>NUCLEOTIDE SEQUENCE [LARGE SCALE GENOMIC DNA]</scope>
    <source>
        <strain evidence="3">JCM 17338</strain>
    </source>
</reference>
<protein>
    <submittedName>
        <fullName evidence="2">Uncharacterized protein</fullName>
    </submittedName>
</protein>
<comment type="caution">
    <text evidence="2">The sequence shown here is derived from an EMBL/GenBank/DDBJ whole genome shotgun (WGS) entry which is preliminary data.</text>
</comment>
<evidence type="ECO:0000313" key="2">
    <source>
        <dbReference type="EMBL" id="GAA3964802.1"/>
    </source>
</evidence>
<feature type="signal peptide" evidence="1">
    <location>
        <begin position="1"/>
        <end position="19"/>
    </location>
</feature>
<organism evidence="2 3">
    <name type="scientific">Pedobacter ginsengiterrae</name>
    <dbReference type="NCBI Taxonomy" id="871696"/>
    <lineage>
        <taxon>Bacteria</taxon>
        <taxon>Pseudomonadati</taxon>
        <taxon>Bacteroidota</taxon>
        <taxon>Sphingobacteriia</taxon>
        <taxon>Sphingobacteriales</taxon>
        <taxon>Sphingobacteriaceae</taxon>
        <taxon>Pedobacter</taxon>
    </lineage>
</organism>
<accession>A0ABP7PFS7</accession>
<gene>
    <name evidence="2" type="ORF">GCM10022246_17410</name>
</gene>
<dbReference type="Proteomes" id="UP001501081">
    <property type="component" value="Unassembled WGS sequence"/>
</dbReference>
<sequence>MKNILIILLSLVFASKVKAAAVVTDTTKIYSIKLANADIKKGHVKFFLQGGIVSTYKKGQEVFEKKYKLKYADLGCVMPNNLSIADYNKTVALYMDKKFGFGWRVDVRKDVRGI</sequence>
<proteinExistence type="predicted"/>
<keyword evidence="1" id="KW-0732">Signal</keyword>
<keyword evidence="3" id="KW-1185">Reference proteome</keyword>